<proteinExistence type="predicted"/>
<dbReference type="Proteomes" id="UP001604336">
    <property type="component" value="Unassembled WGS sequence"/>
</dbReference>
<comment type="caution">
    <text evidence="1">The sequence shown here is derived from an EMBL/GenBank/DDBJ whole genome shotgun (WGS) entry which is preliminary data.</text>
</comment>
<protein>
    <submittedName>
        <fullName evidence="1">Uncharacterized protein</fullName>
    </submittedName>
</protein>
<dbReference type="EMBL" id="JBFOLK010000004">
    <property type="protein sequence ID" value="KAL2517337.1"/>
    <property type="molecule type" value="Genomic_DNA"/>
</dbReference>
<evidence type="ECO:0000313" key="1">
    <source>
        <dbReference type="EMBL" id="KAL2517337.1"/>
    </source>
</evidence>
<organism evidence="1 2">
    <name type="scientific">Abeliophyllum distichum</name>
    <dbReference type="NCBI Taxonomy" id="126358"/>
    <lineage>
        <taxon>Eukaryota</taxon>
        <taxon>Viridiplantae</taxon>
        <taxon>Streptophyta</taxon>
        <taxon>Embryophyta</taxon>
        <taxon>Tracheophyta</taxon>
        <taxon>Spermatophyta</taxon>
        <taxon>Magnoliopsida</taxon>
        <taxon>eudicotyledons</taxon>
        <taxon>Gunneridae</taxon>
        <taxon>Pentapetalae</taxon>
        <taxon>asterids</taxon>
        <taxon>lamiids</taxon>
        <taxon>Lamiales</taxon>
        <taxon>Oleaceae</taxon>
        <taxon>Forsythieae</taxon>
        <taxon>Abeliophyllum</taxon>
    </lineage>
</organism>
<reference evidence="2" key="1">
    <citation type="submission" date="2024-07" db="EMBL/GenBank/DDBJ databases">
        <title>Two chromosome-level genome assemblies of Korean endemic species Abeliophyllum distichum and Forsythia ovata (Oleaceae).</title>
        <authorList>
            <person name="Jang H."/>
        </authorList>
    </citation>
    <scope>NUCLEOTIDE SEQUENCE [LARGE SCALE GENOMIC DNA]</scope>
</reference>
<gene>
    <name evidence="1" type="ORF">Adt_13584</name>
</gene>
<evidence type="ECO:0000313" key="2">
    <source>
        <dbReference type="Proteomes" id="UP001604336"/>
    </source>
</evidence>
<sequence length="222" mass="25158">MGCPMRILKWTCDFHPDAETPLLMIDEATADLLRPSEARVCVEVNLEHKLPDRIWIDRGESLPIGDRTGKGKRKEVVVEATRQWAPVVGSSSIVDIPPPVVHVGATHQLKHTIPTIVASKSFHDFFSSDLLLDHMMSVPREFSILLEPMQPVFYNEPHVNPRLSCHKNVETLIPLDTTSSTQLEVHQPGHFRRNSSNDFAGLDERQETDGFTTVQRKKFKSY</sequence>
<name>A0ABD1TX83_9LAMI</name>
<keyword evidence="2" id="KW-1185">Reference proteome</keyword>
<dbReference type="AlphaFoldDB" id="A0ABD1TX83"/>
<accession>A0ABD1TX83</accession>